<proteinExistence type="predicted"/>
<keyword evidence="2" id="KW-1185">Reference proteome</keyword>
<reference evidence="1 2" key="2">
    <citation type="journal article" date="2022" name="Mol. Ecol. Resour.">
        <title>The genomes of chicory, endive, great burdock and yacon provide insights into Asteraceae paleo-polyploidization history and plant inulin production.</title>
        <authorList>
            <person name="Fan W."/>
            <person name="Wang S."/>
            <person name="Wang H."/>
            <person name="Wang A."/>
            <person name="Jiang F."/>
            <person name="Liu H."/>
            <person name="Zhao H."/>
            <person name="Xu D."/>
            <person name="Zhang Y."/>
        </authorList>
    </citation>
    <scope>NUCLEOTIDE SEQUENCE [LARGE SCALE GENOMIC DNA]</scope>
    <source>
        <strain evidence="2">cv. Yunnan</strain>
        <tissue evidence="1">Leaves</tissue>
    </source>
</reference>
<organism evidence="1 2">
    <name type="scientific">Smallanthus sonchifolius</name>
    <dbReference type="NCBI Taxonomy" id="185202"/>
    <lineage>
        <taxon>Eukaryota</taxon>
        <taxon>Viridiplantae</taxon>
        <taxon>Streptophyta</taxon>
        <taxon>Embryophyta</taxon>
        <taxon>Tracheophyta</taxon>
        <taxon>Spermatophyta</taxon>
        <taxon>Magnoliopsida</taxon>
        <taxon>eudicotyledons</taxon>
        <taxon>Gunneridae</taxon>
        <taxon>Pentapetalae</taxon>
        <taxon>asterids</taxon>
        <taxon>campanulids</taxon>
        <taxon>Asterales</taxon>
        <taxon>Asteraceae</taxon>
        <taxon>Asteroideae</taxon>
        <taxon>Heliantheae alliance</taxon>
        <taxon>Millerieae</taxon>
        <taxon>Smallanthus</taxon>
    </lineage>
</organism>
<protein>
    <submittedName>
        <fullName evidence="1">Uncharacterized protein</fullName>
    </submittedName>
</protein>
<comment type="caution">
    <text evidence="1">The sequence shown here is derived from an EMBL/GenBank/DDBJ whole genome shotgun (WGS) entry which is preliminary data.</text>
</comment>
<sequence>MGFIGRPMMESMKLVAHEHETGWYWLDADEQRWFPRSVGEVTGGDAIEGAGGNAIEDAGVDVGTANTGGAGRATQPPPLSDLAFRVDRNEQMQHTLLSTMQWIMQVEIQDGGYDLPPLPFPVPPFQQQQEPVDPVDVMED</sequence>
<evidence type="ECO:0000313" key="2">
    <source>
        <dbReference type="Proteomes" id="UP001056120"/>
    </source>
</evidence>
<reference evidence="2" key="1">
    <citation type="journal article" date="2022" name="Mol. Ecol. Resour.">
        <title>The genomes of chicory, endive, great burdock and yacon provide insights into Asteraceae palaeo-polyploidization history and plant inulin production.</title>
        <authorList>
            <person name="Fan W."/>
            <person name="Wang S."/>
            <person name="Wang H."/>
            <person name="Wang A."/>
            <person name="Jiang F."/>
            <person name="Liu H."/>
            <person name="Zhao H."/>
            <person name="Xu D."/>
            <person name="Zhang Y."/>
        </authorList>
    </citation>
    <scope>NUCLEOTIDE SEQUENCE [LARGE SCALE GENOMIC DNA]</scope>
    <source>
        <strain evidence="2">cv. Yunnan</strain>
    </source>
</reference>
<dbReference type="EMBL" id="CM042019">
    <property type="protein sequence ID" value="KAI3825718.1"/>
    <property type="molecule type" value="Genomic_DNA"/>
</dbReference>
<evidence type="ECO:0000313" key="1">
    <source>
        <dbReference type="EMBL" id="KAI3825718.1"/>
    </source>
</evidence>
<accession>A0ACB9K0B4</accession>
<gene>
    <name evidence="1" type="ORF">L1987_07301</name>
</gene>
<name>A0ACB9K0B4_9ASTR</name>
<dbReference type="Proteomes" id="UP001056120">
    <property type="component" value="Linkage Group LG02"/>
</dbReference>